<sequence length="509" mass="57976">MFVQLGILGIHMRQGFSRLILIVSYESNLQTLPSAAHPGSLNAIKSYVGSLPSFAVLTENLGGCRRRHPLPAVSSTSGNGTSFLGNQVPATPEENQVRVMFESSQPAAEHNRPSRPPSNHELLSHGSFDKRSKRRRPEGISTQQSFSCEFCSKTFGKKHELTRHLKAHSDVRPFSCELCNKKFKRKPALNKHKKSCSSDRSHFSELGNNENFERGRDLNNHMLSHEDKNHFTCGICGKNFKRKHTLKGHMESHSNENSLTCVICRKKIAYGFNMKSHMDTHKDDRPFTCNICNKGFRRKSALEDHKKIHTKIKTFSCQLCNEKYRSMHDLKQHVKEHRNKEPFTCDQCGKPCKYESKLQRHLKTHSEEEFGRGIPASNTCSENLECESDLVEHERIHEQNIDVQEPGTIVEVAGQSEQEIPVEISHDFTMENERNPRIDYSYSAMNDDEMQMDQPVQPTERSSDLDLIETSINQIQNNPELFGSWVRMALESVDGSSCDGSEEIDEGMD</sequence>
<proteinExistence type="predicted"/>
<reference evidence="1" key="1">
    <citation type="submission" date="2023-04" db="EMBL/GenBank/DDBJ databases">
        <title>A chromosome-level genome assembly of the parasitoid wasp Eretmocerus hayati.</title>
        <authorList>
            <person name="Zhong Y."/>
            <person name="Liu S."/>
            <person name="Liu Y."/>
        </authorList>
    </citation>
    <scope>NUCLEOTIDE SEQUENCE</scope>
    <source>
        <strain evidence="1">ZJU_SS_LIU_2023</strain>
    </source>
</reference>
<keyword evidence="2" id="KW-1185">Reference proteome</keyword>
<evidence type="ECO:0000313" key="1">
    <source>
        <dbReference type="EMBL" id="KAJ8667930.1"/>
    </source>
</evidence>
<accession>A0ACC2N9T1</accession>
<protein>
    <submittedName>
        <fullName evidence="1">Uncharacterized protein</fullName>
    </submittedName>
</protein>
<name>A0ACC2N9T1_9HYME</name>
<gene>
    <name evidence="1" type="ORF">QAD02_009593</name>
</gene>
<comment type="caution">
    <text evidence="1">The sequence shown here is derived from an EMBL/GenBank/DDBJ whole genome shotgun (WGS) entry which is preliminary data.</text>
</comment>
<dbReference type="Proteomes" id="UP001239111">
    <property type="component" value="Chromosome 4"/>
</dbReference>
<evidence type="ECO:0000313" key="2">
    <source>
        <dbReference type="Proteomes" id="UP001239111"/>
    </source>
</evidence>
<organism evidence="1 2">
    <name type="scientific">Eretmocerus hayati</name>
    <dbReference type="NCBI Taxonomy" id="131215"/>
    <lineage>
        <taxon>Eukaryota</taxon>
        <taxon>Metazoa</taxon>
        <taxon>Ecdysozoa</taxon>
        <taxon>Arthropoda</taxon>
        <taxon>Hexapoda</taxon>
        <taxon>Insecta</taxon>
        <taxon>Pterygota</taxon>
        <taxon>Neoptera</taxon>
        <taxon>Endopterygota</taxon>
        <taxon>Hymenoptera</taxon>
        <taxon>Apocrita</taxon>
        <taxon>Proctotrupomorpha</taxon>
        <taxon>Chalcidoidea</taxon>
        <taxon>Aphelinidae</taxon>
        <taxon>Aphelininae</taxon>
        <taxon>Eretmocerus</taxon>
    </lineage>
</organism>
<dbReference type="EMBL" id="CM056744">
    <property type="protein sequence ID" value="KAJ8667930.1"/>
    <property type="molecule type" value="Genomic_DNA"/>
</dbReference>